<proteinExistence type="predicted"/>
<dbReference type="AlphaFoldDB" id="A0A1B4V6R9"/>
<dbReference type="Gene3D" id="3.60.15.10">
    <property type="entry name" value="Ribonuclease Z/Hydroxyacylglutathione hydrolase-like"/>
    <property type="match status" value="1"/>
</dbReference>
<evidence type="ECO:0000313" key="1">
    <source>
        <dbReference type="EMBL" id="BAU49208.1"/>
    </source>
</evidence>
<dbReference type="OrthoDB" id="5380580at2"/>
<evidence type="ECO:0000313" key="2">
    <source>
        <dbReference type="Proteomes" id="UP000218899"/>
    </source>
</evidence>
<dbReference type="InterPro" id="IPR036866">
    <property type="entry name" value="RibonucZ/Hydroxyglut_hydro"/>
</dbReference>
<reference evidence="1 2" key="1">
    <citation type="submission" date="2015-08" db="EMBL/GenBank/DDBJ databases">
        <title>Complete genome sequence of Sulfurifustis variabilis.</title>
        <authorList>
            <person name="Miura A."/>
            <person name="Kojima H."/>
            <person name="Fukui M."/>
        </authorList>
    </citation>
    <scope>NUCLEOTIDE SEQUENCE [LARGE SCALE GENOMIC DNA]</scope>
    <source>
        <strain evidence="2">skN76</strain>
    </source>
</reference>
<evidence type="ECO:0008006" key="3">
    <source>
        <dbReference type="Google" id="ProtNLM"/>
    </source>
</evidence>
<dbReference type="SUPFAM" id="SSF56281">
    <property type="entry name" value="Metallo-hydrolase/oxidoreductase"/>
    <property type="match status" value="1"/>
</dbReference>
<sequence>MEEILPGLFHWTTFHEGIGEDVHSYYVAAADPPVLIDPRVPEDGLEWFRGRPPPAHVFLTNRLHYRHSDAFGKSFRATVWCHRAGLHHFDRKRPVRGFEHGDSLPGGVRALEVGVLCPEETALYWPERGGVLSIGDAIVRLDGALGFVPDGLMGDDPEGVKRGLRGIFRRHLALEFDTLLFAHGAPWVGHGKAALAGFLALADDA</sequence>
<keyword evidence="2" id="KW-1185">Reference proteome</keyword>
<gene>
    <name evidence="1" type="ORF">SVA_2660</name>
</gene>
<dbReference type="RefSeq" id="WP_096461649.1">
    <property type="nucleotide sequence ID" value="NZ_AP014936.1"/>
</dbReference>
<dbReference type="Proteomes" id="UP000218899">
    <property type="component" value="Chromosome"/>
</dbReference>
<accession>A0A1B4V6R9</accession>
<protein>
    <recommendedName>
        <fullName evidence="3">Beta-lactamase</fullName>
    </recommendedName>
</protein>
<name>A0A1B4V6R9_9GAMM</name>
<organism evidence="1 2">
    <name type="scientific">Sulfurifustis variabilis</name>
    <dbReference type="NCBI Taxonomy" id="1675686"/>
    <lineage>
        <taxon>Bacteria</taxon>
        <taxon>Pseudomonadati</taxon>
        <taxon>Pseudomonadota</taxon>
        <taxon>Gammaproteobacteria</taxon>
        <taxon>Acidiferrobacterales</taxon>
        <taxon>Acidiferrobacteraceae</taxon>
        <taxon>Sulfurifustis</taxon>
    </lineage>
</organism>
<dbReference type="KEGG" id="sva:SVA_2660"/>
<dbReference type="EMBL" id="AP014936">
    <property type="protein sequence ID" value="BAU49208.1"/>
    <property type="molecule type" value="Genomic_DNA"/>
</dbReference>